<name>A0A392NQL7_9FABA</name>
<dbReference type="InterPro" id="IPR023175">
    <property type="entry name" value="Vta1/CALS_N_sf"/>
</dbReference>
<protein>
    <submittedName>
        <fullName evidence="3">Callose synthase 7-like</fullName>
    </submittedName>
</protein>
<reference evidence="3 4" key="1">
    <citation type="journal article" date="2018" name="Front. Plant Sci.">
        <title>Red Clover (Trifolium pratense) and Zigzag Clover (T. medium) - A Picture of Genomic Similarities and Differences.</title>
        <authorList>
            <person name="Dluhosova J."/>
            <person name="Istvanek J."/>
            <person name="Nedelnik J."/>
            <person name="Repkova J."/>
        </authorList>
    </citation>
    <scope>NUCLEOTIDE SEQUENCE [LARGE SCALE GENOMIC DNA]</scope>
    <source>
        <strain evidence="4">cv. 10/8</strain>
        <tissue evidence="3">Leaf</tissue>
    </source>
</reference>
<organism evidence="3 4">
    <name type="scientific">Trifolium medium</name>
    <dbReference type="NCBI Taxonomy" id="97028"/>
    <lineage>
        <taxon>Eukaryota</taxon>
        <taxon>Viridiplantae</taxon>
        <taxon>Streptophyta</taxon>
        <taxon>Embryophyta</taxon>
        <taxon>Tracheophyta</taxon>
        <taxon>Spermatophyta</taxon>
        <taxon>Magnoliopsida</taxon>
        <taxon>eudicotyledons</taxon>
        <taxon>Gunneridae</taxon>
        <taxon>Pentapetalae</taxon>
        <taxon>rosids</taxon>
        <taxon>fabids</taxon>
        <taxon>Fabales</taxon>
        <taxon>Fabaceae</taxon>
        <taxon>Papilionoideae</taxon>
        <taxon>50 kb inversion clade</taxon>
        <taxon>NPAAA clade</taxon>
        <taxon>Hologalegina</taxon>
        <taxon>IRL clade</taxon>
        <taxon>Trifolieae</taxon>
        <taxon>Trifolium</taxon>
    </lineage>
</organism>
<evidence type="ECO:0000256" key="2">
    <source>
        <dbReference type="ARBA" id="ARBA00023136"/>
    </source>
</evidence>
<dbReference type="EMBL" id="LXQA010046332">
    <property type="protein sequence ID" value="MCI01510.1"/>
    <property type="molecule type" value="Genomic_DNA"/>
</dbReference>
<dbReference type="GO" id="GO:0012505">
    <property type="term" value="C:endomembrane system"/>
    <property type="evidence" value="ECO:0007669"/>
    <property type="project" value="UniProtKB-SubCell"/>
</dbReference>
<evidence type="ECO:0000256" key="1">
    <source>
        <dbReference type="ARBA" id="ARBA00004308"/>
    </source>
</evidence>
<keyword evidence="4" id="KW-1185">Reference proteome</keyword>
<proteinExistence type="predicted"/>
<sequence length="71" mass="8581">RFHAFEKAHTMDPTSSGRGVRQFKTYLLHKLEREGDLTEKHTKRSDAKELQIYYQHFYERRIRDGELTTKP</sequence>
<dbReference type="Proteomes" id="UP000265520">
    <property type="component" value="Unassembled WGS sequence"/>
</dbReference>
<keyword evidence="2" id="KW-0472">Membrane</keyword>
<dbReference type="Gene3D" id="1.25.40.270">
    <property type="entry name" value="Vacuolar protein sorting-associated protein vta1"/>
    <property type="match status" value="1"/>
</dbReference>
<dbReference type="AlphaFoldDB" id="A0A392NQL7"/>
<accession>A0A392NQL7</accession>
<feature type="non-terminal residue" evidence="3">
    <location>
        <position position="1"/>
    </location>
</feature>
<evidence type="ECO:0000313" key="4">
    <source>
        <dbReference type="Proteomes" id="UP000265520"/>
    </source>
</evidence>
<comment type="subcellular location">
    <subcellularLocation>
        <location evidence="1">Endomembrane system</location>
    </subcellularLocation>
</comment>
<evidence type="ECO:0000313" key="3">
    <source>
        <dbReference type="EMBL" id="MCI01510.1"/>
    </source>
</evidence>
<comment type="caution">
    <text evidence="3">The sequence shown here is derived from an EMBL/GenBank/DDBJ whole genome shotgun (WGS) entry which is preliminary data.</text>
</comment>